<evidence type="ECO:0000313" key="2">
    <source>
        <dbReference type="Proteomes" id="UP000305267"/>
    </source>
</evidence>
<organism evidence="1 2">
    <name type="scientific">Methylobacterium terricola</name>
    <dbReference type="NCBI Taxonomy" id="2583531"/>
    <lineage>
        <taxon>Bacteria</taxon>
        <taxon>Pseudomonadati</taxon>
        <taxon>Pseudomonadota</taxon>
        <taxon>Alphaproteobacteria</taxon>
        <taxon>Hyphomicrobiales</taxon>
        <taxon>Methylobacteriaceae</taxon>
        <taxon>Methylobacterium</taxon>
    </lineage>
</organism>
<evidence type="ECO:0000313" key="1">
    <source>
        <dbReference type="EMBL" id="TNC12727.1"/>
    </source>
</evidence>
<dbReference type="AlphaFoldDB" id="A0A5C4LK09"/>
<name>A0A5C4LK09_9HYPH</name>
<keyword evidence="2" id="KW-1185">Reference proteome</keyword>
<reference evidence="1 2" key="1">
    <citation type="submission" date="2019-06" db="EMBL/GenBank/DDBJ databases">
        <title>Genome of Methylobacterium sp. 17Sr1-39.</title>
        <authorList>
            <person name="Seo T."/>
        </authorList>
    </citation>
    <scope>NUCLEOTIDE SEQUENCE [LARGE SCALE GENOMIC DNA]</scope>
    <source>
        <strain evidence="1 2">17Sr1-39</strain>
    </source>
</reference>
<proteinExistence type="predicted"/>
<comment type="caution">
    <text evidence="1">The sequence shown here is derived from an EMBL/GenBank/DDBJ whole genome shotgun (WGS) entry which is preliminary data.</text>
</comment>
<dbReference type="Proteomes" id="UP000305267">
    <property type="component" value="Unassembled WGS sequence"/>
</dbReference>
<sequence length="147" mass="16341">MARILEREGHLQAVAVSGIVIAVAKLQLVDELFEWLEHCDDGKLFEFDLLDRSVQVACALAGDSQQAAEVSRSKTIFESTILDIEIRQINFIMGHNSISCKSITEQEIPIRYGVVLDPDGEVYLHGVGVKLTIDLRKKTALFCQLAI</sequence>
<dbReference type="EMBL" id="VDDA01000005">
    <property type="protein sequence ID" value="TNC12727.1"/>
    <property type="molecule type" value="Genomic_DNA"/>
</dbReference>
<accession>A0A5C4LK09</accession>
<dbReference type="RefSeq" id="WP_139036266.1">
    <property type="nucleotide sequence ID" value="NZ_VDDA01000005.1"/>
</dbReference>
<protein>
    <submittedName>
        <fullName evidence="1">Uncharacterized protein</fullName>
    </submittedName>
</protein>
<gene>
    <name evidence="1" type="ORF">FF100_13745</name>
</gene>